<keyword evidence="3" id="KW-1185">Reference proteome</keyword>
<evidence type="ECO:0000313" key="2">
    <source>
        <dbReference type="EMBL" id="PHJ14610.1"/>
    </source>
</evidence>
<gene>
    <name evidence="2" type="ORF">CSUI_011580</name>
</gene>
<sequence length="134" mass="15324">MWTLDLTPVGYYLKHASSSSLRQIRQFLPGISRRRDRLKGRQDEEETSFTSSLLRENEEDDVSSLRQLKEKKNGTTSFSAKKGSLLSSSSSPFCFGILAVVSFREETRVLGWTLRRRGRRTGRNTERASGHLLQ</sequence>
<feature type="region of interest" description="Disordered" evidence="1">
    <location>
        <begin position="35"/>
        <end position="91"/>
    </location>
</feature>
<dbReference type="RefSeq" id="XP_067916346.1">
    <property type="nucleotide sequence ID" value="XM_068071678.1"/>
</dbReference>
<organism evidence="2 3">
    <name type="scientific">Cystoisospora suis</name>
    <dbReference type="NCBI Taxonomy" id="483139"/>
    <lineage>
        <taxon>Eukaryota</taxon>
        <taxon>Sar</taxon>
        <taxon>Alveolata</taxon>
        <taxon>Apicomplexa</taxon>
        <taxon>Conoidasida</taxon>
        <taxon>Coccidia</taxon>
        <taxon>Eucoccidiorida</taxon>
        <taxon>Eimeriorina</taxon>
        <taxon>Sarcocystidae</taxon>
        <taxon>Cystoisospora</taxon>
    </lineage>
</organism>
<dbReference type="Proteomes" id="UP000221165">
    <property type="component" value="Unassembled WGS sequence"/>
</dbReference>
<feature type="non-terminal residue" evidence="2">
    <location>
        <position position="134"/>
    </location>
</feature>
<reference evidence="2 3" key="1">
    <citation type="journal article" date="2017" name="Int. J. Parasitol.">
        <title>The genome of the protozoan parasite Cystoisospora suis and a reverse vaccinology approach to identify vaccine candidates.</title>
        <authorList>
            <person name="Palmieri N."/>
            <person name="Shrestha A."/>
            <person name="Ruttkowski B."/>
            <person name="Beck T."/>
            <person name="Vogl C."/>
            <person name="Tomley F."/>
            <person name="Blake D.P."/>
            <person name="Joachim A."/>
        </authorList>
    </citation>
    <scope>NUCLEOTIDE SEQUENCE [LARGE SCALE GENOMIC DNA]</scope>
    <source>
        <strain evidence="2 3">Wien I</strain>
    </source>
</reference>
<comment type="caution">
    <text evidence="2">The sequence shown here is derived from an EMBL/GenBank/DDBJ whole genome shotgun (WGS) entry which is preliminary data.</text>
</comment>
<name>A0A2C6JRA0_9APIC</name>
<evidence type="ECO:0000256" key="1">
    <source>
        <dbReference type="SAM" id="MobiDB-lite"/>
    </source>
</evidence>
<dbReference type="EMBL" id="MIGC01014393">
    <property type="protein sequence ID" value="PHJ14610.1"/>
    <property type="molecule type" value="Genomic_DNA"/>
</dbReference>
<dbReference type="GeneID" id="94434889"/>
<accession>A0A2C6JRA0</accession>
<dbReference type="AlphaFoldDB" id="A0A2C6JRA0"/>
<proteinExistence type="predicted"/>
<evidence type="ECO:0000313" key="3">
    <source>
        <dbReference type="Proteomes" id="UP000221165"/>
    </source>
</evidence>
<dbReference type="VEuPathDB" id="ToxoDB:CSUI_011580"/>
<protein>
    <submittedName>
        <fullName evidence="2">Uncharacterized protein</fullName>
    </submittedName>
</protein>